<feature type="region of interest" description="Disordered" evidence="5">
    <location>
        <begin position="433"/>
        <end position="456"/>
    </location>
</feature>
<dbReference type="PANTHER" id="PTHR45984">
    <property type="entry name" value="RNA (RNA) POLYMERASE II ASSOCIATED PROTEIN HOMOLOG"/>
    <property type="match status" value="1"/>
</dbReference>
<dbReference type="OrthoDB" id="1717591at2759"/>
<keyword evidence="4" id="KW-0802">TPR repeat</keyword>
<keyword evidence="8" id="KW-1185">Reference proteome</keyword>
<dbReference type="InterPro" id="IPR011990">
    <property type="entry name" value="TPR-like_helical_dom_sf"/>
</dbReference>
<feature type="domain" description="SWA2-like ubiquitin-associated" evidence="6">
    <location>
        <begin position="100"/>
        <end position="140"/>
    </location>
</feature>
<protein>
    <recommendedName>
        <fullName evidence="6">SWA2-like ubiquitin-associated domain-containing protein</fullName>
    </recommendedName>
</protein>
<evidence type="ECO:0000256" key="3">
    <source>
        <dbReference type="ARBA" id="ARBA00022737"/>
    </source>
</evidence>
<dbReference type="GO" id="GO:0005739">
    <property type="term" value="C:mitochondrion"/>
    <property type="evidence" value="ECO:0007669"/>
    <property type="project" value="TreeGrafter"/>
</dbReference>
<dbReference type="InterPro" id="IPR051982">
    <property type="entry name" value="CiliaryAsmbly_MitoImport"/>
</dbReference>
<dbReference type="GO" id="GO:0031072">
    <property type="term" value="F:heat shock protein binding"/>
    <property type="evidence" value="ECO:0007669"/>
    <property type="project" value="TreeGrafter"/>
</dbReference>
<dbReference type="InterPro" id="IPR036869">
    <property type="entry name" value="J_dom_sf"/>
</dbReference>
<evidence type="ECO:0000313" key="8">
    <source>
        <dbReference type="Proteomes" id="UP000510647"/>
    </source>
</evidence>
<evidence type="ECO:0000256" key="5">
    <source>
        <dbReference type="SAM" id="MobiDB-lite"/>
    </source>
</evidence>
<dbReference type="InterPro" id="IPR019734">
    <property type="entry name" value="TPR_rpt"/>
</dbReference>
<sequence>MNDPFADLLSSFKKGDVSVKKDAKVVSSSSVPQCGKLGDNGMSSHSPEIHDDFGELFGSSVGPIAGTEHQQVAEDEFDAAFKAFDGDIGDEQPENEPEVVVDEVKDMEVAKLMSLDLSIEQATSYYERGILYEELARKRGGREATRAERTGVTSPVRREEPIGFFGVAAGLLEKGRQLVDQFTVYPQEQDRLSDRLRQYGGHVEPNEWPQEASSAQLEVTSEELPTKLTQSLHLENDTRALSEKSSTPPPPLESTLLDFDSDETVSHDVRDLDIPVAISHLELSGYNEFKDRATNFFKAGDYIRACEEYEKSLNSLPKDHALRIVAHSNLVASLLKIGEYKRCISDTETALNLFPEYSEKWTQCIPNAEPPRTFKDMWSRIVSRRAEAFEHAENYQEALKSYQLLIERGCSNDKIMEGKRRCQKVLNPLQTKPVQPKGASALDRSPPSVPASTQTYASVQRIKEDNKREEALENQKAALYDKVFDQIKTWKAEKGDDIRHLLANLSQVLTWCDWKPVSTSDLVMPKKVKVTYMKAVAKTHPDKLPASLELEEKMLAENVFSTLSTAWEKFKSENDIN</sequence>
<dbReference type="CDD" id="cd14329">
    <property type="entry name" value="UBA_SWA2p_like"/>
    <property type="match status" value="1"/>
</dbReference>
<keyword evidence="2" id="KW-0963">Cytoplasm</keyword>
<dbReference type="Gene3D" id="1.10.287.110">
    <property type="entry name" value="DnaJ domain"/>
    <property type="match status" value="1"/>
</dbReference>
<evidence type="ECO:0000313" key="7">
    <source>
        <dbReference type="EMBL" id="QLQ80934.1"/>
    </source>
</evidence>
<evidence type="ECO:0000256" key="4">
    <source>
        <dbReference type="ARBA" id="ARBA00022803"/>
    </source>
</evidence>
<keyword evidence="3" id="KW-0677">Repeat</keyword>
<dbReference type="PANTHER" id="PTHR45984:SF1">
    <property type="entry name" value="SPAG1 AXONEMAL DYNEIN ASSEMBLY FACTOR"/>
    <property type="match status" value="1"/>
</dbReference>
<dbReference type="AlphaFoldDB" id="A0A7H9HT73"/>
<dbReference type="SUPFAM" id="SSF48452">
    <property type="entry name" value="TPR-like"/>
    <property type="match status" value="1"/>
</dbReference>
<dbReference type="GO" id="GO:0006626">
    <property type="term" value="P:protein targeting to mitochondrion"/>
    <property type="evidence" value="ECO:0007669"/>
    <property type="project" value="TreeGrafter"/>
</dbReference>
<dbReference type="SUPFAM" id="SSF46565">
    <property type="entry name" value="Chaperone J-domain"/>
    <property type="match status" value="1"/>
</dbReference>
<gene>
    <name evidence="7" type="ORF">HG537_0E02890</name>
</gene>
<dbReference type="GO" id="GO:0005829">
    <property type="term" value="C:cytosol"/>
    <property type="evidence" value="ECO:0007669"/>
    <property type="project" value="TreeGrafter"/>
</dbReference>
<proteinExistence type="predicted"/>
<dbReference type="Gene3D" id="1.10.8.10">
    <property type="entry name" value="DNA helicase RuvA subunit, C-terminal domain"/>
    <property type="match status" value="1"/>
</dbReference>
<reference evidence="7 8" key="1">
    <citation type="submission" date="2020-06" db="EMBL/GenBank/DDBJ databases">
        <title>The yeast mating-type switching endonuclease HO is a domesticated member of an unorthodox homing genetic element family.</title>
        <authorList>
            <person name="Coughlan A.Y."/>
            <person name="Lombardi L."/>
            <person name="Braun-Galleani S."/>
            <person name="Martos A.R."/>
            <person name="Galeote V."/>
            <person name="Bigey F."/>
            <person name="Dequin S."/>
            <person name="Byrne K.P."/>
            <person name="Wolfe K.H."/>
        </authorList>
    </citation>
    <scope>NUCLEOTIDE SEQUENCE [LARGE SCALE GENOMIC DNA]</scope>
    <source>
        <strain evidence="7 8">CBS2947</strain>
    </source>
</reference>
<organism evidence="7 8">
    <name type="scientific">Torulaspora globosa</name>
    <dbReference type="NCBI Taxonomy" id="48254"/>
    <lineage>
        <taxon>Eukaryota</taxon>
        <taxon>Fungi</taxon>
        <taxon>Dikarya</taxon>
        <taxon>Ascomycota</taxon>
        <taxon>Saccharomycotina</taxon>
        <taxon>Saccharomycetes</taxon>
        <taxon>Saccharomycetales</taxon>
        <taxon>Saccharomycetaceae</taxon>
        <taxon>Torulaspora</taxon>
    </lineage>
</organism>
<comment type="subcellular location">
    <subcellularLocation>
        <location evidence="1">Cytoplasm</location>
    </subcellularLocation>
</comment>
<dbReference type="InterPro" id="IPR015228">
    <property type="entry name" value="SWA2_UBA"/>
</dbReference>
<dbReference type="Pfam" id="PF09145">
    <property type="entry name" value="Ubiq-assoc"/>
    <property type="match status" value="1"/>
</dbReference>
<accession>A0A7H9HT73</accession>
<dbReference type="Gene3D" id="1.25.40.10">
    <property type="entry name" value="Tetratricopeptide repeat domain"/>
    <property type="match status" value="1"/>
</dbReference>
<dbReference type="Proteomes" id="UP000510647">
    <property type="component" value="Chromosome 5"/>
</dbReference>
<dbReference type="SMART" id="SM00028">
    <property type="entry name" value="TPR"/>
    <property type="match status" value="3"/>
</dbReference>
<dbReference type="SUPFAM" id="SSF46934">
    <property type="entry name" value="UBA-like"/>
    <property type="match status" value="1"/>
</dbReference>
<dbReference type="EMBL" id="CP059271">
    <property type="protein sequence ID" value="QLQ80934.1"/>
    <property type="molecule type" value="Genomic_DNA"/>
</dbReference>
<evidence type="ECO:0000259" key="6">
    <source>
        <dbReference type="Pfam" id="PF09145"/>
    </source>
</evidence>
<evidence type="ECO:0000256" key="2">
    <source>
        <dbReference type="ARBA" id="ARBA00022490"/>
    </source>
</evidence>
<evidence type="ECO:0000256" key="1">
    <source>
        <dbReference type="ARBA" id="ARBA00004496"/>
    </source>
</evidence>
<name>A0A7H9HT73_9SACH</name>
<dbReference type="InterPro" id="IPR009060">
    <property type="entry name" value="UBA-like_sf"/>
</dbReference>